<dbReference type="InterPro" id="IPR050445">
    <property type="entry name" value="Bact_polysacc_biosynth/exp"/>
</dbReference>
<dbReference type="GO" id="GO:0005886">
    <property type="term" value="C:plasma membrane"/>
    <property type="evidence" value="ECO:0007669"/>
    <property type="project" value="TreeGrafter"/>
</dbReference>
<evidence type="ECO:0000256" key="1">
    <source>
        <dbReference type="SAM" id="Coils"/>
    </source>
</evidence>
<dbReference type="GO" id="GO:0004713">
    <property type="term" value="F:protein tyrosine kinase activity"/>
    <property type="evidence" value="ECO:0007669"/>
    <property type="project" value="TreeGrafter"/>
</dbReference>
<reference evidence="3 4" key="1">
    <citation type="submission" date="2016-04" db="EMBL/GenBank/DDBJ databases">
        <authorList>
            <consortium name="Pathogen Informatics"/>
        </authorList>
    </citation>
    <scope>NUCLEOTIDE SEQUENCE [LARGE SCALE GENOMIC DNA]</scope>
    <source>
        <strain evidence="3 4">H050680373</strain>
    </source>
</reference>
<keyword evidence="1" id="KW-0175">Coiled coil</keyword>
<feature type="coiled-coil region" evidence="1">
    <location>
        <begin position="173"/>
        <end position="200"/>
    </location>
</feature>
<proteinExistence type="predicted"/>
<keyword evidence="4" id="KW-1185">Reference proteome</keyword>
<dbReference type="AlphaFoldDB" id="A0A157SWV7"/>
<evidence type="ECO:0000256" key="2">
    <source>
        <dbReference type="SAM" id="Phobius"/>
    </source>
</evidence>
<keyword evidence="2" id="KW-0472">Membrane</keyword>
<dbReference type="PANTHER" id="PTHR32309:SF13">
    <property type="entry name" value="FERRIC ENTEROBACTIN TRANSPORT PROTEIN FEPE"/>
    <property type="match status" value="1"/>
</dbReference>
<keyword evidence="2" id="KW-1133">Transmembrane helix</keyword>
<dbReference type="RefSeq" id="WP_066134622.1">
    <property type="nucleotide sequence ID" value="NZ_FKIF01000010.1"/>
</dbReference>
<evidence type="ECO:0000313" key="4">
    <source>
        <dbReference type="Proteomes" id="UP000076848"/>
    </source>
</evidence>
<feature type="transmembrane region" description="Helical" evidence="2">
    <location>
        <begin position="12"/>
        <end position="31"/>
    </location>
</feature>
<dbReference type="EMBL" id="FKIF01000010">
    <property type="protein sequence ID" value="SAI74821.1"/>
    <property type="molecule type" value="Genomic_DNA"/>
</dbReference>
<sequence length="371" mass="41854">MSTFEKLKSWRVAVLVVAVPMLVAIAYYAFFASNRYVSTAQVIVRQVGERQSSPSVAASGLAMMLGGINPTSREETLFLREFLTSQDMLAVLQKQLNWSQHYAGRWQDPLYWLPAEASEEDVLGFYRRLVTAHFDEQTGLLEVEVQAFDRDFSQQVLRLMLGEAERFVNEISHKMARDQMAFAQGELANARKEYERRRDDLLVFQSQSNMLNAEASAKAQAEVIADLEATLTKERTALTGLMATLAPNTPQIRQQRVRIQALEQQLAVENKRLVSRKSGEKLNVVASQYRNLTIDAGIAEDAYKAAVGGVETARMEASKKLRSLVTVVSPNRPDEAVYPQRAYNLITLFIVLLLLYGIVRFVISTIEDHRD</sequence>
<dbReference type="OrthoDB" id="5497849at2"/>
<feature type="transmembrane region" description="Helical" evidence="2">
    <location>
        <begin position="342"/>
        <end position="363"/>
    </location>
</feature>
<name>A0A157SWV7_9BORD</name>
<dbReference type="Proteomes" id="UP000076848">
    <property type="component" value="Unassembled WGS sequence"/>
</dbReference>
<dbReference type="STRING" id="288768.SAMEA3906486_05539"/>
<protein>
    <submittedName>
        <fullName evidence="3">MPA2 family protein involved in capsular polysaccharide export</fullName>
    </submittedName>
</protein>
<gene>
    <name evidence="3" type="primary">kpsE2</name>
    <name evidence="3" type="ORF">SAMEA3906486_05539</name>
</gene>
<evidence type="ECO:0000313" key="3">
    <source>
        <dbReference type="EMBL" id="SAI74821.1"/>
    </source>
</evidence>
<organism evidence="3 4">
    <name type="scientific">Bordetella ansorpii</name>
    <dbReference type="NCBI Taxonomy" id="288768"/>
    <lineage>
        <taxon>Bacteria</taxon>
        <taxon>Pseudomonadati</taxon>
        <taxon>Pseudomonadota</taxon>
        <taxon>Betaproteobacteria</taxon>
        <taxon>Burkholderiales</taxon>
        <taxon>Alcaligenaceae</taxon>
        <taxon>Bordetella</taxon>
    </lineage>
</organism>
<accession>A0A157SWV7</accession>
<keyword evidence="2" id="KW-0812">Transmembrane</keyword>
<dbReference type="PANTHER" id="PTHR32309">
    <property type="entry name" value="TYROSINE-PROTEIN KINASE"/>
    <property type="match status" value="1"/>
</dbReference>